<sequence length="114" mass="12855">MIKCHDAWEILFLSTEKMQIFNICMKFSYSPLNCLIMLCCVCEKVIPTLVMSAMLVMLAKLAKLAMLVMLAKLVMLAMLVMLALSVMLCWACGKVPSFLPFLGSIRIFSRRKPA</sequence>
<dbReference type="VEuPathDB" id="FungiDB:FUN_023040"/>
<evidence type="ECO:0000313" key="2">
    <source>
        <dbReference type="EMBL" id="PKK61304.1"/>
    </source>
</evidence>
<keyword evidence="1" id="KW-0472">Membrane</keyword>
<feature type="transmembrane region" description="Helical" evidence="1">
    <location>
        <begin position="70"/>
        <end position="93"/>
    </location>
</feature>
<proteinExistence type="predicted"/>
<evidence type="ECO:0000256" key="1">
    <source>
        <dbReference type="SAM" id="Phobius"/>
    </source>
</evidence>
<gene>
    <name evidence="2" type="ORF">RhiirC2_856343</name>
</gene>
<comment type="caution">
    <text evidence="2">The sequence shown here is derived from an EMBL/GenBank/DDBJ whole genome shotgun (WGS) entry which is preliminary data.</text>
</comment>
<reference evidence="2 3" key="1">
    <citation type="submission" date="2016-04" db="EMBL/GenBank/DDBJ databases">
        <title>Genome analyses suggest a sexual origin of heterokaryosis in a supposedly ancient asexual fungus.</title>
        <authorList>
            <person name="Ropars J."/>
            <person name="Sedzielewska K."/>
            <person name="Noel J."/>
            <person name="Charron P."/>
            <person name="Farinelli L."/>
            <person name="Marton T."/>
            <person name="Kruger M."/>
            <person name="Pelin A."/>
            <person name="Brachmann A."/>
            <person name="Corradi N."/>
        </authorList>
    </citation>
    <scope>NUCLEOTIDE SEQUENCE [LARGE SCALE GENOMIC DNA]</scope>
    <source>
        <strain evidence="2 3">C2</strain>
    </source>
</reference>
<reference evidence="2 3" key="2">
    <citation type="submission" date="2017-10" db="EMBL/GenBank/DDBJ databases">
        <title>Extensive intraspecific genome diversity in a model arbuscular mycorrhizal fungus.</title>
        <authorList>
            <person name="Chen E.C.H."/>
            <person name="Morin E."/>
            <person name="Baudet D."/>
            <person name="Noel J."/>
            <person name="Ndikumana S."/>
            <person name="Charron P."/>
            <person name="St-Onge C."/>
            <person name="Giorgi J."/>
            <person name="Grigoriev I.V."/>
            <person name="Roux C."/>
            <person name="Martin F.M."/>
            <person name="Corradi N."/>
        </authorList>
    </citation>
    <scope>NUCLEOTIDE SEQUENCE [LARGE SCALE GENOMIC DNA]</scope>
    <source>
        <strain evidence="2 3">C2</strain>
    </source>
</reference>
<dbReference type="AlphaFoldDB" id="A0A2N1MI35"/>
<organism evidence="2 3">
    <name type="scientific">Rhizophagus irregularis</name>
    <dbReference type="NCBI Taxonomy" id="588596"/>
    <lineage>
        <taxon>Eukaryota</taxon>
        <taxon>Fungi</taxon>
        <taxon>Fungi incertae sedis</taxon>
        <taxon>Mucoromycota</taxon>
        <taxon>Glomeromycotina</taxon>
        <taxon>Glomeromycetes</taxon>
        <taxon>Glomerales</taxon>
        <taxon>Glomeraceae</taxon>
        <taxon>Rhizophagus</taxon>
    </lineage>
</organism>
<dbReference type="EMBL" id="LLXL01002261">
    <property type="protein sequence ID" value="PKK61304.1"/>
    <property type="molecule type" value="Genomic_DNA"/>
</dbReference>
<evidence type="ECO:0000313" key="3">
    <source>
        <dbReference type="Proteomes" id="UP000233469"/>
    </source>
</evidence>
<feature type="transmembrane region" description="Helical" evidence="1">
    <location>
        <begin position="35"/>
        <end position="58"/>
    </location>
</feature>
<name>A0A2N1MI35_9GLOM</name>
<keyword evidence="1" id="KW-0812">Transmembrane</keyword>
<dbReference type="Proteomes" id="UP000233469">
    <property type="component" value="Unassembled WGS sequence"/>
</dbReference>
<protein>
    <submittedName>
        <fullName evidence="2">Uncharacterized protein</fullName>
    </submittedName>
</protein>
<accession>A0A2N1MI35</accession>
<keyword evidence="1" id="KW-1133">Transmembrane helix</keyword>